<evidence type="ECO:0000256" key="6">
    <source>
        <dbReference type="ARBA" id="ARBA00023004"/>
    </source>
</evidence>
<dbReference type="HOGENOM" id="CLU_010808_6_0_7"/>
<evidence type="ECO:0000256" key="3">
    <source>
        <dbReference type="ARBA" id="ARBA00022723"/>
    </source>
</evidence>
<keyword evidence="8" id="KW-0472">Membrane</keyword>
<dbReference type="InterPro" id="IPR017896">
    <property type="entry name" value="4Fe4S_Fe-S-bd"/>
</dbReference>
<dbReference type="GO" id="GO:0051539">
    <property type="term" value="F:4 iron, 4 sulfur cluster binding"/>
    <property type="evidence" value="ECO:0007669"/>
    <property type="project" value="UniProtKB-KW"/>
</dbReference>
<dbReference type="GO" id="GO:0022900">
    <property type="term" value="P:electron transport chain"/>
    <property type="evidence" value="ECO:0007669"/>
    <property type="project" value="UniProtKB-UniRule"/>
</dbReference>
<feature type="binding site" evidence="8">
    <location>
        <position position="422"/>
    </location>
    <ligand>
        <name>[4Fe-4S] cluster</name>
        <dbReference type="ChEBI" id="CHEBI:49883"/>
        <label>2</label>
    </ligand>
</feature>
<keyword evidence="1 8" id="KW-0813">Transport</keyword>
<keyword evidence="4 8" id="KW-0677">Repeat</keyword>
<dbReference type="Pfam" id="PF13375">
    <property type="entry name" value="RnfC_N"/>
    <property type="match status" value="1"/>
</dbReference>
<dbReference type="PROSITE" id="PS51379">
    <property type="entry name" value="4FE4S_FER_2"/>
    <property type="match status" value="2"/>
</dbReference>
<feature type="binding site" evidence="8">
    <location>
        <position position="428"/>
    </location>
    <ligand>
        <name>[4Fe-4S] cluster</name>
        <dbReference type="ChEBI" id="CHEBI:49883"/>
        <label>2</label>
    </ligand>
</feature>
<dbReference type="Pfam" id="PF13183">
    <property type="entry name" value="Fer4_8"/>
    <property type="match status" value="1"/>
</dbReference>
<organism evidence="10 11">
    <name type="scientific">Desulforapulum autotrophicum (strain ATCC 43914 / DSM 3382 / VKM B-1955 / HRM2)</name>
    <name type="common">Desulfobacterium autotrophicum</name>
    <dbReference type="NCBI Taxonomy" id="177437"/>
    <lineage>
        <taxon>Bacteria</taxon>
        <taxon>Pseudomonadati</taxon>
        <taxon>Thermodesulfobacteriota</taxon>
        <taxon>Desulfobacteria</taxon>
        <taxon>Desulfobacterales</taxon>
        <taxon>Desulfobacteraceae</taxon>
        <taxon>Desulforapulum</taxon>
    </lineage>
</organism>
<evidence type="ECO:0000313" key="10">
    <source>
        <dbReference type="EMBL" id="ACN15472.1"/>
    </source>
</evidence>
<comment type="similarity">
    <text evidence="8">Belongs to the 4Fe4S bacterial-type ferredoxin family. RnfC subfamily.</text>
</comment>
<dbReference type="HAMAP" id="MF_00461">
    <property type="entry name" value="RsxC_RnfC"/>
    <property type="match status" value="1"/>
</dbReference>
<dbReference type="NCBIfam" id="NF003454">
    <property type="entry name" value="PRK05035.1"/>
    <property type="match status" value="1"/>
</dbReference>
<evidence type="ECO:0000256" key="4">
    <source>
        <dbReference type="ARBA" id="ARBA00022737"/>
    </source>
</evidence>
<name>C0QFQ4_DESAH</name>
<dbReference type="GO" id="GO:0046872">
    <property type="term" value="F:metal ion binding"/>
    <property type="evidence" value="ECO:0007669"/>
    <property type="project" value="UniProtKB-KW"/>
</dbReference>
<comment type="cofactor">
    <cofactor evidence="8">
        <name>[4Fe-4S] cluster</name>
        <dbReference type="ChEBI" id="CHEBI:49883"/>
    </cofactor>
    <text evidence="8">Binds 2 [4Fe-4S] clusters per subunit.</text>
</comment>
<protein>
    <recommendedName>
        <fullName evidence="8">Ion-translocating oxidoreductase complex subunit C</fullName>
        <ecNumber evidence="8">7.-.-.-</ecNumber>
    </recommendedName>
    <alternativeName>
        <fullName evidence="8">Rnf electron transport complex subunit C</fullName>
    </alternativeName>
</protein>
<dbReference type="AlphaFoldDB" id="C0QFQ4"/>
<gene>
    <name evidence="10" type="primary">rnfC1</name>
    <name evidence="8" type="synonym">rnfC</name>
    <name evidence="10" type="ordered locus">HRM2_23770</name>
</gene>
<dbReference type="PANTHER" id="PTHR43034:SF2">
    <property type="entry name" value="ION-TRANSLOCATING OXIDOREDUCTASE COMPLEX SUBUNIT C"/>
    <property type="match status" value="1"/>
</dbReference>
<dbReference type="InterPro" id="IPR026902">
    <property type="entry name" value="RnfC_N"/>
</dbReference>
<feature type="binding site" evidence="8">
    <location>
        <position position="393"/>
    </location>
    <ligand>
        <name>[4Fe-4S] cluster</name>
        <dbReference type="ChEBI" id="CHEBI:49883"/>
        <label>2</label>
    </ligand>
</feature>
<dbReference type="STRING" id="177437.HRM2_23770"/>
<dbReference type="InterPro" id="IPR017900">
    <property type="entry name" value="4Fe4S_Fe_S_CS"/>
</dbReference>
<feature type="binding site" evidence="8">
    <location>
        <position position="389"/>
    </location>
    <ligand>
        <name>[4Fe-4S] cluster</name>
        <dbReference type="ChEBI" id="CHEBI:49883"/>
        <label>1</label>
    </ligand>
</feature>
<feature type="binding site" evidence="8">
    <location>
        <position position="386"/>
    </location>
    <ligand>
        <name>[4Fe-4S] cluster</name>
        <dbReference type="ChEBI" id="CHEBI:49883"/>
        <label>1</label>
    </ligand>
</feature>
<dbReference type="Pfam" id="PF01512">
    <property type="entry name" value="Complex1_51K"/>
    <property type="match status" value="1"/>
</dbReference>
<dbReference type="Gene3D" id="3.30.70.20">
    <property type="match status" value="1"/>
</dbReference>
<dbReference type="PANTHER" id="PTHR43034">
    <property type="entry name" value="ION-TRANSLOCATING OXIDOREDUCTASE COMPLEX SUBUNIT C"/>
    <property type="match status" value="1"/>
</dbReference>
<evidence type="ECO:0000256" key="1">
    <source>
        <dbReference type="ARBA" id="ARBA00022448"/>
    </source>
</evidence>
<sequence length="455" mass="48018">MGIFGSKEFPGTGSFPHGIHPPGNKFYSAGAQVEVITVPDKVVLPLLQHIGAPCEPVVKPRQTVACGEMVGEGQAFVSASLHTPVAGKVKKIGVVTLPNGRHLPAIEIKTEGEQQPCNELWEEMTSTDWSLSTIPDYSPDEIARLIHAAGIVGLGGAAFPTHVKVMPNDKRLIDSLLVNGCECEPYLTCDYRLMKEAPHAIVAGALLAGRAVSAKEIFICIEDNKPEAIEALELATRNTVVQVAVVRTKYPQGSEKQLVKAVLNLDVPLGGLPSDVGVALSNVGTMAAVARAVIKKGPLTHRIVSVTGGGIVTPKNIFTPIGISMGELIDFCGGLTEDAARIIAGGPMMGFAFSDLTTPVTKGTSGITILTHAETASGEETACVRCGRCVEACPMNLVPTRLAMAARYKNTALARQYNINACFECGSCTYVCPANIKLVQLIRTGKAQVAAAMKR</sequence>
<dbReference type="InterPro" id="IPR011538">
    <property type="entry name" value="Nuo51_FMN-bd"/>
</dbReference>
<evidence type="ECO:0000256" key="8">
    <source>
        <dbReference type="HAMAP-Rule" id="MF_00461"/>
    </source>
</evidence>
<comment type="subcellular location">
    <subcellularLocation>
        <location evidence="8">Cell inner membrane</location>
        <topology evidence="8">Peripheral membrane protein</topology>
    </subcellularLocation>
</comment>
<evidence type="ECO:0000259" key="9">
    <source>
        <dbReference type="PROSITE" id="PS51379"/>
    </source>
</evidence>
<keyword evidence="5 8" id="KW-0249">Electron transport</keyword>
<dbReference type="PROSITE" id="PS00198">
    <property type="entry name" value="4FE4S_FER_1"/>
    <property type="match status" value="2"/>
</dbReference>
<dbReference type="InterPro" id="IPR037225">
    <property type="entry name" value="Nuo51_FMN-bd_sf"/>
</dbReference>
<dbReference type="eggNOG" id="COG4656">
    <property type="taxonomic scope" value="Bacteria"/>
</dbReference>
<dbReference type="NCBIfam" id="TIGR01945">
    <property type="entry name" value="rnfC"/>
    <property type="match status" value="1"/>
</dbReference>
<dbReference type="Gene3D" id="3.40.50.11540">
    <property type="entry name" value="NADH-ubiquinone oxidoreductase 51kDa subunit"/>
    <property type="match status" value="1"/>
</dbReference>
<feature type="binding site" evidence="8">
    <location>
        <position position="432"/>
    </location>
    <ligand>
        <name>[4Fe-4S] cluster</name>
        <dbReference type="ChEBI" id="CHEBI:49883"/>
        <label>1</label>
    </ligand>
</feature>
<keyword evidence="8" id="KW-1278">Translocase</keyword>
<keyword evidence="3 8" id="KW-0479">Metal-binding</keyword>
<feature type="domain" description="4Fe-4S ferredoxin-type" evidence="9">
    <location>
        <begin position="374"/>
        <end position="403"/>
    </location>
</feature>
<dbReference type="GO" id="GO:0005886">
    <property type="term" value="C:plasma membrane"/>
    <property type="evidence" value="ECO:0007669"/>
    <property type="project" value="UniProtKB-SubCell"/>
</dbReference>
<reference evidence="10 11" key="1">
    <citation type="journal article" date="2009" name="Environ. Microbiol.">
        <title>Genome sequence of Desulfobacterium autotrophicum HRM2, a marine sulfate reducer oxidizing organic carbon completely to carbon dioxide.</title>
        <authorList>
            <person name="Strittmatter A.W."/>
            <person name="Liesegang H."/>
            <person name="Rabus R."/>
            <person name="Decker I."/>
            <person name="Amann J."/>
            <person name="Andres S."/>
            <person name="Henne A."/>
            <person name="Fricke W.F."/>
            <person name="Martinez-Arias R."/>
            <person name="Bartels D."/>
            <person name="Goesmann A."/>
            <person name="Krause L."/>
            <person name="Puehler A."/>
            <person name="Klenk H.P."/>
            <person name="Richter M."/>
            <person name="Schuler M."/>
            <person name="Gloeckner F.O."/>
            <person name="Meyerdierks A."/>
            <person name="Gottschalk G."/>
            <person name="Amann R."/>
        </authorList>
    </citation>
    <scope>NUCLEOTIDE SEQUENCE [LARGE SCALE GENOMIC DNA]</scope>
    <source>
        <strain evidence="11">ATCC 43914 / DSM 3382 / HRM2</strain>
    </source>
</reference>
<dbReference type="Pfam" id="PF10531">
    <property type="entry name" value="SLBB"/>
    <property type="match status" value="1"/>
</dbReference>
<feature type="binding site" evidence="8">
    <location>
        <position position="383"/>
    </location>
    <ligand>
        <name>[4Fe-4S] cluster</name>
        <dbReference type="ChEBI" id="CHEBI:49883"/>
        <label>1</label>
    </ligand>
</feature>
<evidence type="ECO:0000256" key="5">
    <source>
        <dbReference type="ARBA" id="ARBA00022982"/>
    </source>
</evidence>
<dbReference type="SUPFAM" id="SSF46548">
    <property type="entry name" value="alpha-helical ferredoxin"/>
    <property type="match status" value="1"/>
</dbReference>
<dbReference type="KEGG" id="dat:HRM2_23770"/>
<proteinExistence type="inferred from homology"/>
<keyword evidence="7 8" id="KW-0411">Iron-sulfur</keyword>
<evidence type="ECO:0000256" key="2">
    <source>
        <dbReference type="ARBA" id="ARBA00022485"/>
    </source>
</evidence>
<dbReference type="SUPFAM" id="SSF142019">
    <property type="entry name" value="Nqo1 FMN-binding domain-like"/>
    <property type="match status" value="1"/>
</dbReference>
<keyword evidence="8" id="KW-0997">Cell inner membrane</keyword>
<feature type="binding site" evidence="8">
    <location>
        <position position="425"/>
    </location>
    <ligand>
        <name>[4Fe-4S] cluster</name>
        <dbReference type="ChEBI" id="CHEBI:49883"/>
        <label>2</label>
    </ligand>
</feature>
<dbReference type="Proteomes" id="UP000000442">
    <property type="component" value="Chromosome"/>
</dbReference>
<keyword evidence="2 8" id="KW-0004">4Fe-4S</keyword>
<dbReference type="GO" id="GO:0009055">
    <property type="term" value="F:electron transfer activity"/>
    <property type="evidence" value="ECO:0007669"/>
    <property type="project" value="InterPro"/>
</dbReference>
<dbReference type="EC" id="7.-.-.-" evidence="8"/>
<accession>C0QFQ4</accession>
<evidence type="ECO:0000313" key="11">
    <source>
        <dbReference type="Proteomes" id="UP000000442"/>
    </source>
</evidence>
<comment type="function">
    <text evidence="8">Part of a membrane-bound complex that couples electron transfer with translocation of ions across the membrane.</text>
</comment>
<dbReference type="InterPro" id="IPR019554">
    <property type="entry name" value="Soluble_ligand-bd"/>
</dbReference>
<comment type="subunit">
    <text evidence="8">The complex is composed of six subunits: RnfA, RnfB, RnfC, RnfD, RnfE and RnfG.</text>
</comment>
<dbReference type="EMBL" id="CP001087">
    <property type="protein sequence ID" value="ACN15472.1"/>
    <property type="molecule type" value="Genomic_DNA"/>
</dbReference>
<keyword evidence="11" id="KW-1185">Reference proteome</keyword>
<evidence type="ECO:0000256" key="7">
    <source>
        <dbReference type="ARBA" id="ARBA00023014"/>
    </source>
</evidence>
<dbReference type="InterPro" id="IPR010208">
    <property type="entry name" value="Ion_transpt_RnfC/RsxC"/>
</dbReference>
<dbReference type="OrthoDB" id="9767754at2"/>
<feature type="domain" description="4Fe-4S ferredoxin-type" evidence="9">
    <location>
        <begin position="413"/>
        <end position="441"/>
    </location>
</feature>
<keyword evidence="6 8" id="KW-0408">Iron</keyword>
<keyword evidence="8" id="KW-1003">Cell membrane</keyword>